<dbReference type="PaxDb" id="353153-Q4CQT7"/>
<accession>Q4CQT7</accession>
<dbReference type="RefSeq" id="XP_804490.1">
    <property type="nucleotide sequence ID" value="XM_799397.1"/>
</dbReference>
<evidence type="ECO:0000313" key="3">
    <source>
        <dbReference type="Proteomes" id="UP000002296"/>
    </source>
</evidence>
<organism evidence="2 3">
    <name type="scientific">Trypanosoma cruzi (strain CL Brener)</name>
    <dbReference type="NCBI Taxonomy" id="353153"/>
    <lineage>
        <taxon>Eukaryota</taxon>
        <taxon>Discoba</taxon>
        <taxon>Euglenozoa</taxon>
        <taxon>Kinetoplastea</taxon>
        <taxon>Metakinetoplastina</taxon>
        <taxon>Trypanosomatida</taxon>
        <taxon>Trypanosomatidae</taxon>
        <taxon>Trypanosoma</taxon>
        <taxon>Schizotrypanum</taxon>
    </lineage>
</organism>
<reference evidence="2 3" key="1">
    <citation type="journal article" date="2005" name="Science">
        <title>The genome sequence of Trypanosoma cruzi, etiologic agent of Chagas disease.</title>
        <authorList>
            <person name="El-Sayed N.M."/>
            <person name="Myler P.J."/>
            <person name="Bartholomeu D.C."/>
            <person name="Nilsson D."/>
            <person name="Aggarwal G."/>
            <person name="Tran A.N."/>
            <person name="Ghedin E."/>
            <person name="Worthey E.A."/>
            <person name="Delcher A.L."/>
            <person name="Blandin G."/>
            <person name="Westenberger S.J."/>
            <person name="Caler E."/>
            <person name="Cerqueira G.C."/>
            <person name="Branche C."/>
            <person name="Haas B."/>
            <person name="Anupama A."/>
            <person name="Arner E."/>
            <person name="Aslund L."/>
            <person name="Attipoe P."/>
            <person name="Bontempi E."/>
            <person name="Bringaud F."/>
            <person name="Burton P."/>
            <person name="Cadag E."/>
            <person name="Campbell D.A."/>
            <person name="Carrington M."/>
            <person name="Crabtree J."/>
            <person name="Darban H."/>
            <person name="da Silveira J.F."/>
            <person name="de Jong P."/>
            <person name="Edwards K."/>
            <person name="Englund P.T."/>
            <person name="Fazelina G."/>
            <person name="Feldblyum T."/>
            <person name="Ferella M."/>
            <person name="Frasch A.C."/>
            <person name="Gull K."/>
            <person name="Horn D."/>
            <person name="Hou L."/>
            <person name="Huang Y."/>
            <person name="Kindlund E."/>
            <person name="Klingbeil M."/>
            <person name="Kluge S."/>
            <person name="Koo H."/>
            <person name="Lacerda D."/>
            <person name="Levin M.J."/>
            <person name="Lorenzi H."/>
            <person name="Louie T."/>
            <person name="Machado C.R."/>
            <person name="McCulloch R."/>
            <person name="McKenna A."/>
            <person name="Mizuno Y."/>
            <person name="Mottram J.C."/>
            <person name="Nelson S."/>
            <person name="Ochaya S."/>
            <person name="Osoegawa K."/>
            <person name="Pai G."/>
            <person name="Parsons M."/>
            <person name="Pentony M."/>
            <person name="Pettersson U."/>
            <person name="Pop M."/>
            <person name="Ramirez J.L."/>
            <person name="Rinta J."/>
            <person name="Robertson L."/>
            <person name="Salzberg S.L."/>
            <person name="Sanchez D.O."/>
            <person name="Seyler A."/>
            <person name="Sharma R."/>
            <person name="Shetty J."/>
            <person name="Simpson A.J."/>
            <person name="Sisk E."/>
            <person name="Tammi M.T."/>
            <person name="Tarleton R."/>
            <person name="Teixeira S."/>
            <person name="Van Aken S."/>
            <person name="Vogt C."/>
            <person name="Ward P.N."/>
            <person name="Wickstead B."/>
            <person name="Wortman J."/>
            <person name="White O."/>
            <person name="Fraser C.M."/>
            <person name="Stuart K.D."/>
            <person name="Andersson B."/>
        </authorList>
    </citation>
    <scope>NUCLEOTIDE SEQUENCE [LARGE SCALE GENOMIC DNA]</scope>
    <source>
        <strain evidence="2 3">CL Brener</strain>
    </source>
</reference>
<gene>
    <name evidence="2" type="ORF">Tc00.1047053503693.11</name>
</gene>
<proteinExistence type="predicted"/>
<protein>
    <submittedName>
        <fullName evidence="2">Uncharacterized protein</fullName>
    </submittedName>
</protein>
<comment type="caution">
    <text evidence="2">The sequence shown here is derived from an EMBL/GenBank/DDBJ whole genome shotgun (WGS) entry which is preliminary data.</text>
</comment>
<feature type="compositionally biased region" description="Basic and acidic residues" evidence="1">
    <location>
        <begin position="47"/>
        <end position="62"/>
    </location>
</feature>
<dbReference type="InParanoid" id="Q4CQT7"/>
<evidence type="ECO:0000256" key="1">
    <source>
        <dbReference type="SAM" id="MobiDB-lite"/>
    </source>
</evidence>
<dbReference type="KEGG" id="tcr:503693.11"/>
<dbReference type="AlphaFoldDB" id="Q4CQT7"/>
<dbReference type="GeneID" id="3533960"/>
<name>Q4CQT7_TRYCC</name>
<keyword evidence="3" id="KW-1185">Reference proteome</keyword>
<evidence type="ECO:0000313" key="2">
    <source>
        <dbReference type="EMBL" id="EAN82639.1"/>
    </source>
</evidence>
<sequence length="145" mass="15899">MSWLKAIEKVCARVAVGPAAQTSLVSSFAVAGRLVPAVNRDGWQQKQQEKDEEHTPATREAEPSTAALHGVSDTWSSALAVIRFSQSGPQRDIAWQMHHLPLPLAAQCVAILFEAGQFAMGVEFMHSWQHPEARDTIRAKSRATN</sequence>
<dbReference type="Proteomes" id="UP000002296">
    <property type="component" value="Unassembled WGS sequence"/>
</dbReference>
<dbReference type="EMBL" id="AAHK01002393">
    <property type="protein sequence ID" value="EAN82639.1"/>
    <property type="molecule type" value="Genomic_DNA"/>
</dbReference>
<feature type="non-terminal residue" evidence="2">
    <location>
        <position position="145"/>
    </location>
</feature>
<feature type="region of interest" description="Disordered" evidence="1">
    <location>
        <begin position="40"/>
        <end position="69"/>
    </location>
</feature>